<dbReference type="PROSITE" id="PS00893">
    <property type="entry name" value="NUDIX_BOX"/>
    <property type="match status" value="1"/>
</dbReference>
<evidence type="ECO:0000256" key="2">
    <source>
        <dbReference type="ARBA" id="ARBA00022801"/>
    </source>
</evidence>
<evidence type="ECO:0000256" key="3">
    <source>
        <dbReference type="SAM" id="MobiDB-lite"/>
    </source>
</evidence>
<evidence type="ECO:0000256" key="1">
    <source>
        <dbReference type="ARBA" id="ARBA00001946"/>
    </source>
</evidence>
<dbReference type="Pfam" id="PF00293">
    <property type="entry name" value="NUDIX"/>
    <property type="match status" value="1"/>
</dbReference>
<evidence type="ECO:0000313" key="5">
    <source>
        <dbReference type="EMBL" id="XBH22116.1"/>
    </source>
</evidence>
<accession>A0AAU7DXX1</accession>
<dbReference type="SUPFAM" id="SSF55811">
    <property type="entry name" value="Nudix"/>
    <property type="match status" value="1"/>
</dbReference>
<dbReference type="AlphaFoldDB" id="A0AAU7DXX1"/>
<gene>
    <name evidence="5" type="ORF">V5R04_02480</name>
</gene>
<feature type="domain" description="Nudix hydrolase" evidence="4">
    <location>
        <begin position="47"/>
        <end position="180"/>
    </location>
</feature>
<dbReference type="GO" id="GO:0016787">
    <property type="term" value="F:hydrolase activity"/>
    <property type="evidence" value="ECO:0007669"/>
    <property type="project" value="UniProtKB-KW"/>
</dbReference>
<protein>
    <submittedName>
        <fullName evidence="5">NUDIX domain-containing protein</fullName>
    </submittedName>
</protein>
<keyword evidence="2" id="KW-0378">Hydrolase</keyword>
<dbReference type="InterPro" id="IPR015797">
    <property type="entry name" value="NUDIX_hydrolase-like_dom_sf"/>
</dbReference>
<feature type="compositionally biased region" description="Polar residues" evidence="3">
    <location>
        <begin position="14"/>
        <end position="23"/>
    </location>
</feature>
<dbReference type="EMBL" id="CP146203">
    <property type="protein sequence ID" value="XBH22116.1"/>
    <property type="molecule type" value="Genomic_DNA"/>
</dbReference>
<comment type="cofactor">
    <cofactor evidence="1">
        <name>Mg(2+)</name>
        <dbReference type="ChEBI" id="CHEBI:18420"/>
    </cofactor>
</comment>
<dbReference type="PANTHER" id="PTHR43046:SF2">
    <property type="entry name" value="8-OXO-DGTP DIPHOSPHATASE-RELATED"/>
    <property type="match status" value="1"/>
</dbReference>
<dbReference type="CDD" id="cd04690">
    <property type="entry name" value="NUDIX_Hydrolase"/>
    <property type="match status" value="1"/>
</dbReference>
<dbReference type="InterPro" id="IPR020084">
    <property type="entry name" value="NUDIX_hydrolase_CS"/>
</dbReference>
<dbReference type="Gene3D" id="3.90.79.10">
    <property type="entry name" value="Nucleoside Triphosphate Pyrophosphohydrolase"/>
    <property type="match status" value="1"/>
</dbReference>
<sequence>MNTPDLTAPGSLSVRATDSNQFAKGQGDNARSSNERGEESLPNRPQARVIHVVAVLVQDHADKILLVRKKGTDTFIQPGGKPEPGEDTLTTAARELVEETGLVISTDRFEVIGEHIAAAANEPGFSIVAQCVRVRLVKGEETQSKAAAEIAEATWFTPTAAAAIKAAPLFQDIILPLAVAEGTSVRG</sequence>
<dbReference type="PROSITE" id="PS51462">
    <property type="entry name" value="NUDIX"/>
    <property type="match status" value="1"/>
</dbReference>
<proteinExistence type="predicted"/>
<dbReference type="PANTHER" id="PTHR43046">
    <property type="entry name" value="GDP-MANNOSE MANNOSYL HYDROLASE"/>
    <property type="match status" value="1"/>
</dbReference>
<feature type="region of interest" description="Disordered" evidence="3">
    <location>
        <begin position="1"/>
        <end position="44"/>
    </location>
</feature>
<name>A0AAU7DXX1_9MICO</name>
<dbReference type="InterPro" id="IPR000086">
    <property type="entry name" value="NUDIX_hydrolase_dom"/>
</dbReference>
<reference evidence="5" key="1">
    <citation type="submission" date="2024-02" db="EMBL/GenBank/DDBJ databases">
        <title>Tomenella chthoni gen. nov. sp. nov., a member of the family Jonesiaceae isolated from bat guano.</title>
        <authorList>
            <person name="Miller S.L."/>
            <person name="King J."/>
            <person name="Sankaranarayanan K."/>
            <person name="Lawson P.A."/>
        </authorList>
    </citation>
    <scope>NUCLEOTIDE SEQUENCE</scope>
    <source>
        <strain evidence="5">BS-20</strain>
    </source>
</reference>
<organism evidence="5">
    <name type="scientific">Jonesiaceae bacterium BS-20</name>
    <dbReference type="NCBI Taxonomy" id="3120821"/>
    <lineage>
        <taxon>Bacteria</taxon>
        <taxon>Bacillati</taxon>
        <taxon>Actinomycetota</taxon>
        <taxon>Actinomycetes</taxon>
        <taxon>Micrococcales</taxon>
        <taxon>Jonesiaceae</taxon>
    </lineage>
</organism>
<evidence type="ECO:0000259" key="4">
    <source>
        <dbReference type="PROSITE" id="PS51462"/>
    </source>
</evidence>